<reference evidence="2 3" key="1">
    <citation type="journal article" date="2019" name="Commun. Biol.">
        <title>The bagworm genome reveals a unique fibroin gene that provides high tensile strength.</title>
        <authorList>
            <person name="Kono N."/>
            <person name="Nakamura H."/>
            <person name="Ohtoshi R."/>
            <person name="Tomita M."/>
            <person name="Numata K."/>
            <person name="Arakawa K."/>
        </authorList>
    </citation>
    <scope>NUCLEOTIDE SEQUENCE [LARGE SCALE GENOMIC DNA]</scope>
</reference>
<gene>
    <name evidence="2" type="ORF">EVAR_89586_1</name>
</gene>
<evidence type="ECO:0000313" key="3">
    <source>
        <dbReference type="Proteomes" id="UP000299102"/>
    </source>
</evidence>
<dbReference type="Proteomes" id="UP000299102">
    <property type="component" value="Unassembled WGS sequence"/>
</dbReference>
<evidence type="ECO:0000313" key="2">
    <source>
        <dbReference type="EMBL" id="GBP64540.1"/>
    </source>
</evidence>
<organism evidence="2 3">
    <name type="scientific">Eumeta variegata</name>
    <name type="common">Bagworm moth</name>
    <name type="synonym">Eumeta japonica</name>
    <dbReference type="NCBI Taxonomy" id="151549"/>
    <lineage>
        <taxon>Eukaryota</taxon>
        <taxon>Metazoa</taxon>
        <taxon>Ecdysozoa</taxon>
        <taxon>Arthropoda</taxon>
        <taxon>Hexapoda</taxon>
        <taxon>Insecta</taxon>
        <taxon>Pterygota</taxon>
        <taxon>Neoptera</taxon>
        <taxon>Endopterygota</taxon>
        <taxon>Lepidoptera</taxon>
        <taxon>Glossata</taxon>
        <taxon>Ditrysia</taxon>
        <taxon>Tineoidea</taxon>
        <taxon>Psychidae</taxon>
        <taxon>Oiketicinae</taxon>
        <taxon>Eumeta</taxon>
    </lineage>
</organism>
<feature type="compositionally biased region" description="Basic and acidic residues" evidence="1">
    <location>
        <begin position="14"/>
        <end position="31"/>
    </location>
</feature>
<keyword evidence="3" id="KW-1185">Reference proteome</keyword>
<accession>A0A4C1XN31</accession>
<comment type="caution">
    <text evidence="2">The sequence shown here is derived from an EMBL/GenBank/DDBJ whole genome shotgun (WGS) entry which is preliminary data.</text>
</comment>
<protein>
    <submittedName>
        <fullName evidence="2">Uncharacterized protein</fullName>
    </submittedName>
</protein>
<name>A0A4C1XN31_EUMVA</name>
<feature type="region of interest" description="Disordered" evidence="1">
    <location>
        <begin position="1"/>
        <end position="31"/>
    </location>
</feature>
<dbReference type="AlphaFoldDB" id="A0A4C1XN31"/>
<dbReference type="EMBL" id="BGZK01000901">
    <property type="protein sequence ID" value="GBP64540.1"/>
    <property type="molecule type" value="Genomic_DNA"/>
</dbReference>
<proteinExistence type="predicted"/>
<evidence type="ECO:0000256" key="1">
    <source>
        <dbReference type="SAM" id="MobiDB-lite"/>
    </source>
</evidence>
<sequence length="280" mass="31102">MTRATWSLNEGEESDQRKTSNRTGGEELRSVSRCVDEKVQGYSKGKPQNRSRPIGCRLISHNATIRVAVTSHKSQDGARKPRAVVQTIRDLFDPGDPDQDKRINLSNYCIVIGPRRMQMNARCGGLFPILTSTRSPTIRYPIPQEAGNVLVMLLVLRGSMGDGDLSRYSLMVRLLSALRLSYKNLFGRSRPRLGRALVPLSALLPAPPSDGVRSRGPAADRDLGHAFGSAFNFDDSQSDPSFGTEEEVGTWKVKRRKGGEVVPSPRYRRTGFWKPSKYSV</sequence>